<dbReference type="OrthoDB" id="6436213at2759"/>
<dbReference type="AlphaFoldDB" id="A0A6P4IU71"/>
<evidence type="ECO:0000256" key="1">
    <source>
        <dbReference type="PROSITE-ProRule" id="PRU00497"/>
    </source>
</evidence>
<reference evidence="4" key="2">
    <citation type="submission" date="2025-08" db="UniProtKB">
        <authorList>
            <consortium name="RefSeq"/>
        </authorList>
    </citation>
    <scope>IDENTIFICATION</scope>
    <source>
        <strain evidence="4">14028-0561.14</strain>
        <tissue evidence="4">Whole fly</tissue>
    </source>
</reference>
<feature type="chain" id="PRO_5027627370" evidence="2">
    <location>
        <begin position="20"/>
        <end position="120"/>
    </location>
</feature>
<accession>A0A6P4IU71</accession>
<dbReference type="PANTHER" id="PTHR10380:SF233">
    <property type="entry name" value="CUTICULAR PROTEIN 47EB-RELATED"/>
    <property type="match status" value="1"/>
</dbReference>
<proteinExistence type="predicted"/>
<dbReference type="GO" id="GO:0008010">
    <property type="term" value="F:structural constituent of chitin-based larval cuticle"/>
    <property type="evidence" value="ECO:0007669"/>
    <property type="project" value="TreeGrafter"/>
</dbReference>
<sequence>MFALLLILTGCCHLWSWTAESAAISGPVPVPILKSVAEQQSDGSYFFNYQAADGSYREEVGIVRRSDSKADADDDNDELEVSGIYHYIDDYGQTVEVSYTADKNGFLSHVRRIPINKAIH</sequence>
<evidence type="ECO:0000313" key="4">
    <source>
        <dbReference type="RefSeq" id="XP_017026954.1"/>
    </source>
</evidence>
<protein>
    <submittedName>
        <fullName evidence="4">Endocuticle structural protein SgAbd-6</fullName>
    </submittedName>
</protein>
<name>A0A6P4IU71_DROKI</name>
<evidence type="ECO:0000256" key="2">
    <source>
        <dbReference type="SAM" id="SignalP"/>
    </source>
</evidence>
<feature type="signal peptide" evidence="2">
    <location>
        <begin position="1"/>
        <end position="19"/>
    </location>
</feature>
<reference evidence="3" key="1">
    <citation type="submission" date="2025-05" db="UniProtKB">
        <authorList>
            <consortium name="RefSeq"/>
        </authorList>
    </citation>
    <scope>NUCLEOTIDE SEQUENCE [LARGE SCALE GENOMIC DNA]</scope>
    <source>
        <strain evidence="3">14028-0561.14</strain>
    </source>
</reference>
<organism evidence="3 4">
    <name type="scientific">Drosophila kikkawai</name>
    <name type="common">Fruit fly</name>
    <dbReference type="NCBI Taxonomy" id="30033"/>
    <lineage>
        <taxon>Eukaryota</taxon>
        <taxon>Metazoa</taxon>
        <taxon>Ecdysozoa</taxon>
        <taxon>Arthropoda</taxon>
        <taxon>Hexapoda</taxon>
        <taxon>Insecta</taxon>
        <taxon>Pterygota</taxon>
        <taxon>Neoptera</taxon>
        <taxon>Endopterygota</taxon>
        <taxon>Diptera</taxon>
        <taxon>Brachycera</taxon>
        <taxon>Muscomorpha</taxon>
        <taxon>Ephydroidea</taxon>
        <taxon>Drosophilidae</taxon>
        <taxon>Drosophila</taxon>
        <taxon>Sophophora</taxon>
    </lineage>
</organism>
<dbReference type="PROSITE" id="PS51155">
    <property type="entry name" value="CHIT_BIND_RR_2"/>
    <property type="match status" value="1"/>
</dbReference>
<dbReference type="PANTHER" id="PTHR10380">
    <property type="entry name" value="CUTICLE PROTEIN"/>
    <property type="match status" value="1"/>
</dbReference>
<keyword evidence="1" id="KW-0193">Cuticle</keyword>
<dbReference type="RefSeq" id="XP_017026954.1">
    <property type="nucleotide sequence ID" value="XM_017171465.2"/>
</dbReference>
<evidence type="ECO:0000313" key="3">
    <source>
        <dbReference type="Proteomes" id="UP001652661"/>
    </source>
</evidence>
<gene>
    <name evidence="4" type="primary">Cpr47Ed</name>
</gene>
<keyword evidence="3" id="KW-1185">Reference proteome</keyword>
<dbReference type="Pfam" id="PF00379">
    <property type="entry name" value="Chitin_bind_4"/>
    <property type="match status" value="1"/>
</dbReference>
<dbReference type="InterPro" id="IPR000618">
    <property type="entry name" value="Insect_cuticle"/>
</dbReference>
<keyword evidence="2" id="KW-0732">Signal</keyword>
<dbReference type="Proteomes" id="UP001652661">
    <property type="component" value="Chromosome 2R"/>
</dbReference>
<dbReference type="GO" id="GO:0062129">
    <property type="term" value="C:chitin-based extracellular matrix"/>
    <property type="evidence" value="ECO:0007669"/>
    <property type="project" value="TreeGrafter"/>
</dbReference>
<dbReference type="InterPro" id="IPR050468">
    <property type="entry name" value="Cuticle_Struct_Prot"/>
</dbReference>